<comment type="caution">
    <text evidence="1">The sequence shown here is derived from an EMBL/GenBank/DDBJ whole genome shotgun (WGS) entry which is preliminary data.</text>
</comment>
<accession>A0A395RUJ7</accession>
<organism evidence="1 2">
    <name type="scientific">Fusarium sporotrichioides</name>
    <dbReference type="NCBI Taxonomy" id="5514"/>
    <lineage>
        <taxon>Eukaryota</taxon>
        <taxon>Fungi</taxon>
        <taxon>Dikarya</taxon>
        <taxon>Ascomycota</taxon>
        <taxon>Pezizomycotina</taxon>
        <taxon>Sordariomycetes</taxon>
        <taxon>Hypocreomycetidae</taxon>
        <taxon>Hypocreales</taxon>
        <taxon>Nectriaceae</taxon>
        <taxon>Fusarium</taxon>
    </lineage>
</organism>
<evidence type="ECO:0008006" key="3">
    <source>
        <dbReference type="Google" id="ProtNLM"/>
    </source>
</evidence>
<keyword evidence="2" id="KW-1185">Reference proteome</keyword>
<dbReference type="AlphaFoldDB" id="A0A395RUJ7"/>
<name>A0A395RUJ7_FUSSP</name>
<proteinExistence type="predicted"/>
<dbReference type="EMBL" id="PXOF01000125">
    <property type="protein sequence ID" value="RGP63753.1"/>
    <property type="molecule type" value="Genomic_DNA"/>
</dbReference>
<dbReference type="Proteomes" id="UP000266152">
    <property type="component" value="Unassembled WGS sequence"/>
</dbReference>
<sequence length="491" mass="55670">MEQLSLLDCPQEVQLQIAGFLAQNDLANLCMTSWHFHNLAQPLLYSTIQISWVRQYHPPIVKVFCFLRTLLEKPELFNHVRSLDFDGDSYIDYLDPPEPGETPGPPDLPVLPLDRIVKIIKRTGVSQTSADSWISKILYSERYSYLNVPEDNDLYIVNKVHKEWADGTMAFLLSLLPGLSRFSASINWCEETSTLRAVFPRSLRPTTGDTSHCPFPNLQSLKDVSIASTLGTDPNLHPENTAEALSMFYLPNIRTLSLSIDNPVHFTWPAPSPPNPAFLTSLEIHRLRESRLAPILSATKGLKWLRYNWFYRPDIDRDVSADTVMLGTMAKAFLEVSKTLEELQITAQVDPALSQGEYEPPEVIFQESLIQLSRMSRLKTLQVPWTFLIGSGSLFTAKQIGPALPVTLRDLTLTREHLKHEESKMILALEREFESGLLSNATSLKNICLPRSSQQSGWSQECRERLEVLESRSGVTLTFDTSPWPNWPYVT</sequence>
<evidence type="ECO:0000313" key="2">
    <source>
        <dbReference type="Proteomes" id="UP000266152"/>
    </source>
</evidence>
<gene>
    <name evidence="1" type="ORF">FSPOR_8359</name>
</gene>
<dbReference type="CDD" id="cd09917">
    <property type="entry name" value="F-box_SF"/>
    <property type="match status" value="1"/>
</dbReference>
<evidence type="ECO:0000313" key="1">
    <source>
        <dbReference type="EMBL" id="RGP63753.1"/>
    </source>
</evidence>
<reference evidence="1 2" key="1">
    <citation type="journal article" date="2018" name="PLoS Pathog.">
        <title>Evolution of structural diversity of trichothecenes, a family of toxins produced by plant pathogenic and entomopathogenic fungi.</title>
        <authorList>
            <person name="Proctor R.H."/>
            <person name="McCormick S.P."/>
            <person name="Kim H.S."/>
            <person name="Cardoza R.E."/>
            <person name="Stanley A.M."/>
            <person name="Lindo L."/>
            <person name="Kelly A."/>
            <person name="Brown D.W."/>
            <person name="Lee T."/>
            <person name="Vaughan M.M."/>
            <person name="Alexander N.J."/>
            <person name="Busman M."/>
            <person name="Gutierrez S."/>
        </authorList>
    </citation>
    <scope>NUCLEOTIDE SEQUENCE [LARGE SCALE GENOMIC DNA]</scope>
    <source>
        <strain evidence="1 2">NRRL 3299</strain>
    </source>
</reference>
<protein>
    <recommendedName>
        <fullName evidence="3">F-box domain-containing protein</fullName>
    </recommendedName>
</protein>